<dbReference type="PANTHER" id="PTHR30461:SF23">
    <property type="entry name" value="DNA RECOMBINASE-RELATED"/>
    <property type="match status" value="1"/>
</dbReference>
<dbReference type="Pfam" id="PF00239">
    <property type="entry name" value="Resolvase"/>
    <property type="match status" value="1"/>
</dbReference>
<evidence type="ECO:0000313" key="3">
    <source>
        <dbReference type="EMBL" id="WAH38142.1"/>
    </source>
</evidence>
<dbReference type="Pfam" id="PF13408">
    <property type="entry name" value="Zn_ribbon_recom"/>
    <property type="match status" value="1"/>
</dbReference>
<feature type="domain" description="Resolvase/invertase-type recombinase catalytic" evidence="1">
    <location>
        <begin position="3"/>
        <end position="158"/>
    </location>
</feature>
<dbReference type="Gene3D" id="3.90.1750.20">
    <property type="entry name" value="Putative Large Serine Recombinase, Chain B, Domain 2"/>
    <property type="match status" value="1"/>
</dbReference>
<dbReference type="InterPro" id="IPR038109">
    <property type="entry name" value="DNA_bind_recomb_sf"/>
</dbReference>
<proteinExistence type="predicted"/>
<dbReference type="Pfam" id="PF07508">
    <property type="entry name" value="Recombinase"/>
    <property type="match status" value="1"/>
</dbReference>
<dbReference type="InterPro" id="IPR036162">
    <property type="entry name" value="Resolvase-like_N_sf"/>
</dbReference>
<gene>
    <name evidence="3" type="ORF">NZD86_06545</name>
</gene>
<dbReference type="InterPro" id="IPR011109">
    <property type="entry name" value="DNA_bind_recombinase_dom"/>
</dbReference>
<dbReference type="PANTHER" id="PTHR30461">
    <property type="entry name" value="DNA-INVERTASE FROM LAMBDOID PROPHAGE"/>
    <property type="match status" value="1"/>
</dbReference>
<sequence>MTICAIYARVSDESQLKGDSIDHQISYCKENARRRSHEEGTQWFTPDTFIYVDEGITGTSMVKRPAVQRLIRDARARQFEVVLFKGISRFARDTVDALLMLRTLTACGVRVVSMEENFDSRRDNAEFIFTIHSALAQAESEKTAIRVRVGAAQKARSGKWNGQPPDGYTLNPETKRLEVDESFAPIVSDIFTMYLNGYGCRKIADVLNGEGRYTKRGNFWTQRNISRMLRNPVYVGDVVYGRREQRVTFPDESDPLARKKRAVWVGDPERHTVCNDAHPGIVSRELFEQVQEKLDKRRLMVGSNKHDCLLSKGLLICTCGSSMTITYNKAGTPYYRCLRKHDSGRTICNSGHVRARDVEQAVLNRARTDILEAINFDELVIPEMETENLEKKLVSLQKDLSKEMDRSQQLFDQYTVGNLLDDQYTTMNSTIRNRILTLQKTRDRLLKEIGAKQEQANVEQLVRQAMHDFLNLDTSDVLVTREILSMFIKNVTVLRSREGLKEISITYRFAKPVHETKQ</sequence>
<evidence type="ECO:0000313" key="4">
    <source>
        <dbReference type="Proteomes" id="UP001164803"/>
    </source>
</evidence>
<dbReference type="Proteomes" id="UP001164803">
    <property type="component" value="Chromosome"/>
</dbReference>
<organism evidence="3 4">
    <name type="scientific">Alicyclobacillus dauci</name>
    <dbReference type="NCBI Taxonomy" id="1475485"/>
    <lineage>
        <taxon>Bacteria</taxon>
        <taxon>Bacillati</taxon>
        <taxon>Bacillota</taxon>
        <taxon>Bacilli</taxon>
        <taxon>Bacillales</taxon>
        <taxon>Alicyclobacillaceae</taxon>
        <taxon>Alicyclobacillus</taxon>
    </lineage>
</organism>
<dbReference type="PROSITE" id="PS51737">
    <property type="entry name" value="RECOMBINASE_DNA_BIND"/>
    <property type="match status" value="1"/>
</dbReference>
<dbReference type="PROSITE" id="PS51736">
    <property type="entry name" value="RECOMBINASES_3"/>
    <property type="match status" value="1"/>
</dbReference>
<dbReference type="CDD" id="cd00338">
    <property type="entry name" value="Ser_Recombinase"/>
    <property type="match status" value="1"/>
</dbReference>
<accession>A0ABY6Z5I4</accession>
<dbReference type="RefSeq" id="WP_268045701.1">
    <property type="nucleotide sequence ID" value="NZ_CP104064.1"/>
</dbReference>
<dbReference type="Gene3D" id="3.40.50.1390">
    <property type="entry name" value="Resolvase, N-terminal catalytic domain"/>
    <property type="match status" value="1"/>
</dbReference>
<keyword evidence="4" id="KW-1185">Reference proteome</keyword>
<dbReference type="EMBL" id="CP104064">
    <property type="protein sequence ID" value="WAH38142.1"/>
    <property type="molecule type" value="Genomic_DNA"/>
</dbReference>
<reference evidence="3" key="1">
    <citation type="submission" date="2022-08" db="EMBL/GenBank/DDBJ databases">
        <title>Alicyclobacillus dauci DSM2870, complete genome.</title>
        <authorList>
            <person name="Wang Q."/>
            <person name="Cai R."/>
            <person name="Wang Z."/>
        </authorList>
    </citation>
    <scope>NUCLEOTIDE SEQUENCE</scope>
    <source>
        <strain evidence="3">DSM 28700</strain>
    </source>
</reference>
<dbReference type="SUPFAM" id="SSF53041">
    <property type="entry name" value="Resolvase-like"/>
    <property type="match status" value="1"/>
</dbReference>
<dbReference type="InterPro" id="IPR006119">
    <property type="entry name" value="Resolv_N"/>
</dbReference>
<dbReference type="InterPro" id="IPR025827">
    <property type="entry name" value="Zn_ribbon_recom_dom"/>
</dbReference>
<dbReference type="InterPro" id="IPR050639">
    <property type="entry name" value="SSR_resolvase"/>
</dbReference>
<feature type="domain" description="Recombinase" evidence="2">
    <location>
        <begin position="165"/>
        <end position="300"/>
    </location>
</feature>
<evidence type="ECO:0000259" key="2">
    <source>
        <dbReference type="PROSITE" id="PS51737"/>
    </source>
</evidence>
<dbReference type="SMART" id="SM00857">
    <property type="entry name" value="Resolvase"/>
    <property type="match status" value="1"/>
</dbReference>
<protein>
    <submittedName>
        <fullName evidence="3">Recombinase family protein</fullName>
    </submittedName>
</protein>
<name>A0ABY6Z5I4_9BACL</name>
<evidence type="ECO:0000259" key="1">
    <source>
        <dbReference type="PROSITE" id="PS51736"/>
    </source>
</evidence>